<dbReference type="OrthoDB" id="1434354at2759"/>
<keyword evidence="3" id="KW-1185">Reference proteome</keyword>
<dbReference type="InterPro" id="IPR051064">
    <property type="entry name" value="SEC14/CRAL-TRIO_domain"/>
</dbReference>
<dbReference type="SMART" id="SM00516">
    <property type="entry name" value="SEC14"/>
    <property type="match status" value="1"/>
</dbReference>
<sequence>MEDTFTPEEQAALKEFRVSISDIVSTYDEYDSHDKNLIRWLRAKDLHVKKAEDMIRKQVKVREETEQLQYLPFPDDLLEKLPFRIAGYDKQGTMVTIIPAGIWEFKKLVLAGRNRDIQLYLSQIFERYFRYMKSTCTVETMKTQVVMIADFHQFSIQENISPPVLSFFIQLLQLFDANCPEMMKTAYAINVPKIFSVGWALIYPFLSQRTLDKVRIIGGGPDKWRKVLLEDIDYRELPSDYGGSNTAHPYVLRKSFRRNMASSRTILSPRRFSHCVHTSKGKIYKKLKTLSREPHILEFQDRVL</sequence>
<dbReference type="PANTHER" id="PTHR23324:SF83">
    <property type="entry name" value="SEC14-LIKE PROTEIN 2"/>
    <property type="match status" value="1"/>
</dbReference>
<dbReference type="AlphaFoldDB" id="A0A8J2KU15"/>
<dbReference type="InterPro" id="IPR001251">
    <property type="entry name" value="CRAL-TRIO_dom"/>
</dbReference>
<dbReference type="Pfam" id="PF00650">
    <property type="entry name" value="CRAL_TRIO"/>
    <property type="match status" value="1"/>
</dbReference>
<dbReference type="EMBL" id="CAJVCH010214807">
    <property type="protein sequence ID" value="CAG7731546.1"/>
    <property type="molecule type" value="Genomic_DNA"/>
</dbReference>
<comment type="caution">
    <text evidence="2">The sequence shown here is derived from an EMBL/GenBank/DDBJ whole genome shotgun (WGS) entry which is preliminary data.</text>
</comment>
<proteinExistence type="predicted"/>
<name>A0A8J2KU15_9HEXA</name>
<dbReference type="Proteomes" id="UP000708208">
    <property type="component" value="Unassembled WGS sequence"/>
</dbReference>
<gene>
    <name evidence="2" type="ORF">AFUS01_LOCUS20128</name>
</gene>
<dbReference type="CDD" id="cd00170">
    <property type="entry name" value="SEC14"/>
    <property type="match status" value="1"/>
</dbReference>
<dbReference type="PANTHER" id="PTHR23324">
    <property type="entry name" value="SEC14 RELATED PROTEIN"/>
    <property type="match status" value="1"/>
</dbReference>
<evidence type="ECO:0000259" key="1">
    <source>
        <dbReference type="PROSITE" id="PS50191"/>
    </source>
</evidence>
<protein>
    <recommendedName>
        <fullName evidence="1">CRAL-TRIO domain-containing protein</fullName>
    </recommendedName>
</protein>
<organism evidence="2 3">
    <name type="scientific">Allacma fusca</name>
    <dbReference type="NCBI Taxonomy" id="39272"/>
    <lineage>
        <taxon>Eukaryota</taxon>
        <taxon>Metazoa</taxon>
        <taxon>Ecdysozoa</taxon>
        <taxon>Arthropoda</taxon>
        <taxon>Hexapoda</taxon>
        <taxon>Collembola</taxon>
        <taxon>Symphypleona</taxon>
        <taxon>Sminthuridae</taxon>
        <taxon>Allacma</taxon>
    </lineage>
</organism>
<evidence type="ECO:0000313" key="3">
    <source>
        <dbReference type="Proteomes" id="UP000708208"/>
    </source>
</evidence>
<accession>A0A8J2KU15</accession>
<evidence type="ECO:0000313" key="2">
    <source>
        <dbReference type="EMBL" id="CAG7731546.1"/>
    </source>
</evidence>
<reference evidence="2" key="1">
    <citation type="submission" date="2021-06" db="EMBL/GenBank/DDBJ databases">
        <authorList>
            <person name="Hodson N. C."/>
            <person name="Mongue J. A."/>
            <person name="Jaron S. K."/>
        </authorList>
    </citation>
    <scope>NUCLEOTIDE SEQUENCE</scope>
</reference>
<feature type="domain" description="CRAL-TRIO" evidence="1">
    <location>
        <begin position="73"/>
        <end position="249"/>
    </location>
</feature>
<dbReference type="PROSITE" id="PS50191">
    <property type="entry name" value="CRAL_TRIO"/>
    <property type="match status" value="1"/>
</dbReference>
<dbReference type="GO" id="GO:0005737">
    <property type="term" value="C:cytoplasm"/>
    <property type="evidence" value="ECO:0007669"/>
    <property type="project" value="TreeGrafter"/>
</dbReference>